<dbReference type="EC" id="2.7.13.3" evidence="3"/>
<evidence type="ECO:0000256" key="4">
    <source>
        <dbReference type="ARBA" id="ARBA00022553"/>
    </source>
</evidence>
<evidence type="ECO:0000256" key="7">
    <source>
        <dbReference type="ARBA" id="ARBA00022741"/>
    </source>
</evidence>
<keyword evidence="12" id="KW-0472">Membrane</keyword>
<evidence type="ECO:0000256" key="10">
    <source>
        <dbReference type="ARBA" id="ARBA00022989"/>
    </source>
</evidence>
<dbReference type="CDD" id="cd00082">
    <property type="entry name" value="HisKA"/>
    <property type="match status" value="1"/>
</dbReference>
<feature type="domain" description="Histidine kinase" evidence="14">
    <location>
        <begin position="511"/>
        <end position="727"/>
    </location>
</feature>
<dbReference type="GO" id="GO:0005524">
    <property type="term" value="F:ATP binding"/>
    <property type="evidence" value="ECO:0007669"/>
    <property type="project" value="UniProtKB-KW"/>
</dbReference>
<feature type="coiled-coil region" evidence="13">
    <location>
        <begin position="326"/>
        <end position="378"/>
    </location>
</feature>
<evidence type="ECO:0000313" key="16">
    <source>
        <dbReference type="Proteomes" id="UP000320300"/>
    </source>
</evidence>
<evidence type="ECO:0000256" key="12">
    <source>
        <dbReference type="ARBA" id="ARBA00023136"/>
    </source>
</evidence>
<comment type="catalytic activity">
    <reaction evidence="1">
        <text>ATP + protein L-histidine = ADP + protein N-phospho-L-histidine.</text>
        <dbReference type="EC" id="2.7.13.3"/>
    </reaction>
</comment>
<dbReference type="Gene3D" id="3.30.450.20">
    <property type="entry name" value="PAS domain"/>
    <property type="match status" value="3"/>
</dbReference>
<sequence>MNNQYQQFSDRELLEILSLSPAATAIYTTEQLIIQMANDTMLNFWGRNRDIIGMPLKEAVPELANQSFIPLLKEVWNTGITYTATDMPAELVSEGSMKTFYYDFAYRALKREDGTVYAILHTADDVTDRNLHQQAIVHTTALTGALENEQALNEELTAANEELNATNEEMLSMQQNLLELNNDLEQRVADRVKDLAESKKLLDEILHQLPAPVAVLSGPNQVIELTNASILSFWNKDRDEVIGRPMLEVFPELSLQPFPSQWKEVLETGKPIANREKPVVFNKEQGPRQYYVDYYYQPLKNYVGKRTSIMATVIDVTDKVESRQQLEDNQRMLLDMNDELSTMNEEMAATNEELITINEELAETREDLLSTVEKVEKSEARFRFLVQQAPVAVCILNGPGLIIESVNDMMLSILGNPADIVGKRYEEVIPYPEAEYYLKLLKEVMLTGKPHSGNEAQGIIETEGESHTAYFNYIFQPIHNEKGETNTIMIVAADVTEQKEDELRKNDFIGMVSHELKTPLTSLNGYTQILQQKAVKTGDRFTISALDKVSAQIKKMTSLINGFLNISRLESGKIHLQKEHFYMDELITELVEESRLTSATHEISIPVSEHIMVYADRDKIGSVISNLLSNAVKYSPMAKDIEIYSELKNDQVHFRIIDQGMGIKAQDLEKLFDRFYRVEGSQNQHISGFGIGLYLSAEIMERHEGSISATSVIGKGSTFYFSLPLLKEQN</sequence>
<evidence type="ECO:0000256" key="1">
    <source>
        <dbReference type="ARBA" id="ARBA00000085"/>
    </source>
</evidence>
<dbReference type="InterPro" id="IPR003594">
    <property type="entry name" value="HATPase_dom"/>
</dbReference>
<dbReference type="SUPFAM" id="SSF47384">
    <property type="entry name" value="Homodimeric domain of signal transducing histidine kinase"/>
    <property type="match status" value="1"/>
</dbReference>
<dbReference type="NCBIfam" id="TIGR00229">
    <property type="entry name" value="sensory_box"/>
    <property type="match status" value="2"/>
</dbReference>
<dbReference type="GO" id="GO:0007234">
    <property type="term" value="P:osmosensory signaling via phosphorelay pathway"/>
    <property type="evidence" value="ECO:0007669"/>
    <property type="project" value="TreeGrafter"/>
</dbReference>
<dbReference type="PROSITE" id="PS50109">
    <property type="entry name" value="HIS_KIN"/>
    <property type="match status" value="1"/>
</dbReference>
<dbReference type="CDD" id="cd00130">
    <property type="entry name" value="PAS"/>
    <property type="match status" value="2"/>
</dbReference>
<dbReference type="GO" id="GO:0000155">
    <property type="term" value="F:phosphorelay sensor kinase activity"/>
    <property type="evidence" value="ECO:0007669"/>
    <property type="project" value="InterPro"/>
</dbReference>
<dbReference type="PRINTS" id="PR00344">
    <property type="entry name" value="BCTRLSENSOR"/>
</dbReference>
<dbReference type="SMART" id="SM00091">
    <property type="entry name" value="PAS"/>
    <property type="match status" value="3"/>
</dbReference>
<keyword evidence="7" id="KW-0547">Nucleotide-binding</keyword>
<comment type="subcellular location">
    <subcellularLocation>
        <location evidence="2">Membrane</location>
        <topology evidence="2">Multi-pass membrane protein</topology>
    </subcellularLocation>
</comment>
<evidence type="ECO:0000256" key="5">
    <source>
        <dbReference type="ARBA" id="ARBA00022679"/>
    </source>
</evidence>
<dbReference type="SMART" id="SM00388">
    <property type="entry name" value="HisKA"/>
    <property type="match status" value="1"/>
</dbReference>
<dbReference type="EMBL" id="FXTN01000004">
    <property type="protein sequence ID" value="SMO61599.1"/>
    <property type="molecule type" value="Genomic_DNA"/>
</dbReference>
<dbReference type="InterPro" id="IPR035965">
    <property type="entry name" value="PAS-like_dom_sf"/>
</dbReference>
<evidence type="ECO:0000256" key="3">
    <source>
        <dbReference type="ARBA" id="ARBA00012438"/>
    </source>
</evidence>
<gene>
    <name evidence="15" type="ORF">SAMN06265348_104108</name>
</gene>
<dbReference type="InterPro" id="IPR004358">
    <property type="entry name" value="Sig_transdc_His_kin-like_C"/>
</dbReference>
<keyword evidence="11" id="KW-0902">Two-component regulatory system</keyword>
<evidence type="ECO:0000256" key="11">
    <source>
        <dbReference type="ARBA" id="ARBA00023012"/>
    </source>
</evidence>
<proteinExistence type="predicted"/>
<dbReference type="InterPro" id="IPR036097">
    <property type="entry name" value="HisK_dim/P_sf"/>
</dbReference>
<dbReference type="FunFam" id="3.30.565.10:FF:000006">
    <property type="entry name" value="Sensor histidine kinase WalK"/>
    <property type="match status" value="1"/>
</dbReference>
<dbReference type="InterPro" id="IPR036890">
    <property type="entry name" value="HATPase_C_sf"/>
</dbReference>
<keyword evidence="16" id="KW-1185">Reference proteome</keyword>
<dbReference type="Pfam" id="PF02518">
    <property type="entry name" value="HATPase_c"/>
    <property type="match status" value="1"/>
</dbReference>
<keyword evidence="4" id="KW-0597">Phosphoprotein</keyword>
<dbReference type="PANTHER" id="PTHR42878">
    <property type="entry name" value="TWO-COMPONENT HISTIDINE KINASE"/>
    <property type="match status" value="1"/>
</dbReference>
<organism evidence="15 16">
    <name type="scientific">Pedobacter westerhofensis</name>
    <dbReference type="NCBI Taxonomy" id="425512"/>
    <lineage>
        <taxon>Bacteria</taxon>
        <taxon>Pseudomonadati</taxon>
        <taxon>Bacteroidota</taxon>
        <taxon>Sphingobacteriia</taxon>
        <taxon>Sphingobacteriales</taxon>
        <taxon>Sphingobacteriaceae</taxon>
        <taxon>Pedobacter</taxon>
    </lineage>
</organism>
<dbReference type="GO" id="GO:0030295">
    <property type="term" value="F:protein kinase activator activity"/>
    <property type="evidence" value="ECO:0007669"/>
    <property type="project" value="TreeGrafter"/>
</dbReference>
<dbReference type="Proteomes" id="UP000320300">
    <property type="component" value="Unassembled WGS sequence"/>
</dbReference>
<protein>
    <recommendedName>
        <fullName evidence="3">histidine kinase</fullName>
        <ecNumber evidence="3">2.7.13.3</ecNumber>
    </recommendedName>
</protein>
<evidence type="ECO:0000256" key="6">
    <source>
        <dbReference type="ARBA" id="ARBA00022692"/>
    </source>
</evidence>
<evidence type="ECO:0000256" key="13">
    <source>
        <dbReference type="SAM" id="Coils"/>
    </source>
</evidence>
<keyword evidence="6" id="KW-0812">Transmembrane</keyword>
<dbReference type="InterPro" id="IPR003661">
    <property type="entry name" value="HisK_dim/P_dom"/>
</dbReference>
<feature type="coiled-coil region" evidence="13">
    <location>
        <begin position="142"/>
        <end position="187"/>
    </location>
</feature>
<evidence type="ECO:0000256" key="9">
    <source>
        <dbReference type="ARBA" id="ARBA00022840"/>
    </source>
</evidence>
<dbReference type="Pfam" id="PF08448">
    <property type="entry name" value="PAS_4"/>
    <property type="match status" value="3"/>
</dbReference>
<keyword evidence="8" id="KW-0418">Kinase</keyword>
<dbReference type="RefSeq" id="WP_142527816.1">
    <property type="nucleotide sequence ID" value="NZ_CBCSJO010000001.1"/>
</dbReference>
<dbReference type="Gene3D" id="1.10.287.130">
    <property type="match status" value="1"/>
</dbReference>
<keyword evidence="9" id="KW-0067">ATP-binding</keyword>
<name>A0A521CQ45_9SPHI</name>
<dbReference type="OrthoDB" id="9813151at2"/>
<dbReference type="InterPro" id="IPR050351">
    <property type="entry name" value="BphY/WalK/GraS-like"/>
</dbReference>
<dbReference type="Pfam" id="PF00512">
    <property type="entry name" value="HisKA"/>
    <property type="match status" value="1"/>
</dbReference>
<dbReference type="InterPro" id="IPR013656">
    <property type="entry name" value="PAS_4"/>
</dbReference>
<accession>A0A521CQ45</accession>
<evidence type="ECO:0000256" key="8">
    <source>
        <dbReference type="ARBA" id="ARBA00022777"/>
    </source>
</evidence>
<dbReference type="InterPro" id="IPR005467">
    <property type="entry name" value="His_kinase_dom"/>
</dbReference>
<dbReference type="AlphaFoldDB" id="A0A521CQ45"/>
<keyword evidence="5" id="KW-0808">Transferase</keyword>
<dbReference type="SMART" id="SM00387">
    <property type="entry name" value="HATPase_c"/>
    <property type="match status" value="1"/>
</dbReference>
<dbReference type="GO" id="GO:0000156">
    <property type="term" value="F:phosphorelay response regulator activity"/>
    <property type="evidence" value="ECO:0007669"/>
    <property type="project" value="TreeGrafter"/>
</dbReference>
<evidence type="ECO:0000256" key="2">
    <source>
        <dbReference type="ARBA" id="ARBA00004141"/>
    </source>
</evidence>
<evidence type="ECO:0000259" key="14">
    <source>
        <dbReference type="PROSITE" id="PS50109"/>
    </source>
</evidence>
<reference evidence="15 16" key="1">
    <citation type="submission" date="2017-05" db="EMBL/GenBank/DDBJ databases">
        <authorList>
            <person name="Varghese N."/>
            <person name="Submissions S."/>
        </authorList>
    </citation>
    <scope>NUCLEOTIDE SEQUENCE [LARGE SCALE GENOMIC DNA]</scope>
    <source>
        <strain evidence="15 16">DSM 19036</strain>
    </source>
</reference>
<dbReference type="GO" id="GO:0016020">
    <property type="term" value="C:membrane"/>
    <property type="evidence" value="ECO:0007669"/>
    <property type="project" value="UniProtKB-SubCell"/>
</dbReference>
<keyword evidence="13" id="KW-0175">Coiled coil</keyword>
<keyword evidence="10" id="KW-1133">Transmembrane helix</keyword>
<dbReference type="SUPFAM" id="SSF55785">
    <property type="entry name" value="PYP-like sensor domain (PAS domain)"/>
    <property type="match status" value="3"/>
</dbReference>
<dbReference type="SUPFAM" id="SSF55874">
    <property type="entry name" value="ATPase domain of HSP90 chaperone/DNA topoisomerase II/histidine kinase"/>
    <property type="match status" value="1"/>
</dbReference>
<dbReference type="Gene3D" id="3.30.565.10">
    <property type="entry name" value="Histidine kinase-like ATPase, C-terminal domain"/>
    <property type="match status" value="1"/>
</dbReference>
<evidence type="ECO:0000313" key="15">
    <source>
        <dbReference type="EMBL" id="SMO61599.1"/>
    </source>
</evidence>
<dbReference type="PANTHER" id="PTHR42878:SF7">
    <property type="entry name" value="SENSOR HISTIDINE KINASE GLRK"/>
    <property type="match status" value="1"/>
</dbReference>
<dbReference type="InterPro" id="IPR000014">
    <property type="entry name" value="PAS"/>
</dbReference>